<evidence type="ECO:0000313" key="21">
    <source>
        <dbReference type="Proteomes" id="UP001156870"/>
    </source>
</evidence>
<evidence type="ECO:0000256" key="6">
    <source>
        <dbReference type="ARBA" id="ARBA00022598"/>
    </source>
</evidence>
<keyword evidence="11 16" id="KW-0694">RNA-binding</keyword>
<evidence type="ECO:0000256" key="16">
    <source>
        <dbReference type="PROSITE-ProRule" id="PRU00209"/>
    </source>
</evidence>
<dbReference type="Gene3D" id="3.30.70.380">
    <property type="entry name" value="Ferrodoxin-fold anticodon-binding domain"/>
    <property type="match status" value="1"/>
</dbReference>
<protein>
    <recommendedName>
        <fullName evidence="15">Phenylalanine--tRNA ligase beta subunit</fullName>
        <ecNumber evidence="15">6.1.1.20</ecNumber>
    </recommendedName>
    <alternativeName>
        <fullName evidence="15">Phenylalanyl-tRNA synthetase beta subunit</fullName>
        <shortName evidence="15">PheRS</shortName>
    </alternativeName>
</protein>
<evidence type="ECO:0000256" key="13">
    <source>
        <dbReference type="ARBA" id="ARBA00023146"/>
    </source>
</evidence>
<dbReference type="SUPFAM" id="SSF56037">
    <property type="entry name" value="PheT/TilS domain"/>
    <property type="match status" value="1"/>
</dbReference>
<dbReference type="GO" id="GO:0004826">
    <property type="term" value="F:phenylalanine-tRNA ligase activity"/>
    <property type="evidence" value="ECO:0007669"/>
    <property type="project" value="UniProtKB-UniRule"/>
</dbReference>
<dbReference type="PANTHER" id="PTHR10947:SF0">
    <property type="entry name" value="PHENYLALANINE--TRNA LIGASE BETA SUBUNIT"/>
    <property type="match status" value="1"/>
</dbReference>
<dbReference type="GO" id="GO:0005524">
    <property type="term" value="F:ATP binding"/>
    <property type="evidence" value="ECO:0007669"/>
    <property type="project" value="UniProtKB-UniRule"/>
</dbReference>
<dbReference type="SUPFAM" id="SSF54991">
    <property type="entry name" value="Anticodon-binding domain of PheRS"/>
    <property type="match status" value="1"/>
</dbReference>
<evidence type="ECO:0000256" key="9">
    <source>
        <dbReference type="ARBA" id="ARBA00022840"/>
    </source>
</evidence>
<dbReference type="Gene3D" id="3.30.56.10">
    <property type="match status" value="2"/>
</dbReference>
<keyword evidence="4 15" id="KW-0963">Cytoplasm</keyword>
<evidence type="ECO:0000256" key="11">
    <source>
        <dbReference type="ARBA" id="ARBA00022884"/>
    </source>
</evidence>
<comment type="catalytic activity">
    <reaction evidence="14 15">
        <text>tRNA(Phe) + L-phenylalanine + ATP = L-phenylalanyl-tRNA(Phe) + AMP + diphosphate + H(+)</text>
        <dbReference type="Rhea" id="RHEA:19413"/>
        <dbReference type="Rhea" id="RHEA-COMP:9668"/>
        <dbReference type="Rhea" id="RHEA-COMP:9699"/>
        <dbReference type="ChEBI" id="CHEBI:15378"/>
        <dbReference type="ChEBI" id="CHEBI:30616"/>
        <dbReference type="ChEBI" id="CHEBI:33019"/>
        <dbReference type="ChEBI" id="CHEBI:58095"/>
        <dbReference type="ChEBI" id="CHEBI:78442"/>
        <dbReference type="ChEBI" id="CHEBI:78531"/>
        <dbReference type="ChEBI" id="CHEBI:456215"/>
        <dbReference type="EC" id="6.1.1.20"/>
    </reaction>
</comment>
<keyword evidence="21" id="KW-1185">Reference proteome</keyword>
<dbReference type="PANTHER" id="PTHR10947">
    <property type="entry name" value="PHENYLALANYL-TRNA SYNTHETASE BETA CHAIN AND LEUCINE-RICH REPEAT-CONTAINING PROTEIN 47"/>
    <property type="match status" value="1"/>
</dbReference>
<feature type="domain" description="TRNA-binding" evidence="17">
    <location>
        <begin position="39"/>
        <end position="153"/>
    </location>
</feature>
<dbReference type="SMART" id="SM00874">
    <property type="entry name" value="B5"/>
    <property type="match status" value="1"/>
</dbReference>
<dbReference type="Pfam" id="PF03484">
    <property type="entry name" value="B5"/>
    <property type="match status" value="1"/>
</dbReference>
<dbReference type="Gene3D" id="3.50.40.10">
    <property type="entry name" value="Phenylalanyl-trna Synthetase, Chain B, domain 3"/>
    <property type="match status" value="1"/>
</dbReference>
<dbReference type="SMART" id="SM00896">
    <property type="entry name" value="FDX-ACB"/>
    <property type="match status" value="1"/>
</dbReference>
<dbReference type="Gene3D" id="2.40.50.140">
    <property type="entry name" value="Nucleic acid-binding proteins"/>
    <property type="match status" value="1"/>
</dbReference>
<accession>A0AA37WPZ8</accession>
<dbReference type="InterPro" id="IPR005121">
    <property type="entry name" value="Fdx_antiC-bd"/>
</dbReference>
<evidence type="ECO:0000259" key="17">
    <source>
        <dbReference type="PROSITE" id="PS50886"/>
    </source>
</evidence>
<evidence type="ECO:0000256" key="8">
    <source>
        <dbReference type="ARBA" id="ARBA00022741"/>
    </source>
</evidence>
<dbReference type="InterPro" id="IPR033714">
    <property type="entry name" value="tRNA_bind_bactPheRS"/>
</dbReference>
<keyword evidence="12 15" id="KW-0648">Protein biosynthesis</keyword>
<dbReference type="InterPro" id="IPR012340">
    <property type="entry name" value="NA-bd_OB-fold"/>
</dbReference>
<evidence type="ECO:0000256" key="14">
    <source>
        <dbReference type="ARBA" id="ARBA00049255"/>
    </source>
</evidence>
<dbReference type="AlphaFoldDB" id="A0AA37WPZ8"/>
<evidence type="ECO:0000259" key="18">
    <source>
        <dbReference type="PROSITE" id="PS51447"/>
    </source>
</evidence>
<dbReference type="InterPro" id="IPR002547">
    <property type="entry name" value="tRNA-bd_dom"/>
</dbReference>
<proteinExistence type="inferred from homology"/>
<evidence type="ECO:0000256" key="5">
    <source>
        <dbReference type="ARBA" id="ARBA00022555"/>
    </source>
</evidence>
<comment type="caution">
    <text evidence="20">The sequence shown here is derived from an EMBL/GenBank/DDBJ whole genome shotgun (WGS) entry which is preliminary data.</text>
</comment>
<keyword evidence="9 15" id="KW-0067">ATP-binding</keyword>
<feature type="binding site" evidence="15">
    <location>
        <position position="470"/>
    </location>
    <ligand>
        <name>Mg(2+)</name>
        <dbReference type="ChEBI" id="CHEBI:18420"/>
        <note>shared with alpha subunit</note>
    </ligand>
</feature>
<dbReference type="SMART" id="SM00873">
    <property type="entry name" value="B3_4"/>
    <property type="match status" value="1"/>
</dbReference>
<comment type="subunit">
    <text evidence="3 15">Tetramer of two alpha and two beta subunits.</text>
</comment>
<dbReference type="GO" id="GO:0000287">
    <property type="term" value="F:magnesium ion binding"/>
    <property type="evidence" value="ECO:0007669"/>
    <property type="project" value="UniProtKB-UniRule"/>
</dbReference>
<dbReference type="CDD" id="cd00769">
    <property type="entry name" value="PheRS_beta_core"/>
    <property type="match status" value="1"/>
</dbReference>
<dbReference type="PROSITE" id="PS51447">
    <property type="entry name" value="FDX_ACB"/>
    <property type="match status" value="1"/>
</dbReference>
<dbReference type="Pfam" id="PF03147">
    <property type="entry name" value="FDX-ACB"/>
    <property type="match status" value="1"/>
</dbReference>
<dbReference type="RefSeq" id="WP_232594019.1">
    <property type="nucleotide sequence ID" value="NZ_BSPD01000080.1"/>
</dbReference>
<evidence type="ECO:0000256" key="3">
    <source>
        <dbReference type="ARBA" id="ARBA00011209"/>
    </source>
</evidence>
<dbReference type="EC" id="6.1.1.20" evidence="15"/>
<dbReference type="CDD" id="cd02796">
    <property type="entry name" value="tRNA_bind_bactPheRS"/>
    <property type="match status" value="1"/>
</dbReference>
<dbReference type="InterPro" id="IPR045864">
    <property type="entry name" value="aa-tRNA-synth_II/BPL/LPL"/>
</dbReference>
<dbReference type="FunFam" id="2.40.50.140:FF:000045">
    <property type="entry name" value="Phenylalanine--tRNA ligase beta subunit"/>
    <property type="match status" value="1"/>
</dbReference>
<evidence type="ECO:0000256" key="2">
    <source>
        <dbReference type="ARBA" id="ARBA00008653"/>
    </source>
</evidence>
<dbReference type="GO" id="GO:0000049">
    <property type="term" value="F:tRNA binding"/>
    <property type="evidence" value="ECO:0007669"/>
    <property type="project" value="UniProtKB-UniRule"/>
</dbReference>
<dbReference type="FunFam" id="3.50.40.10:FF:000001">
    <property type="entry name" value="Phenylalanine--tRNA ligase beta subunit"/>
    <property type="match status" value="1"/>
</dbReference>
<feature type="binding site" evidence="15">
    <location>
        <position position="466"/>
    </location>
    <ligand>
        <name>Mg(2+)</name>
        <dbReference type="ChEBI" id="CHEBI:18420"/>
        <note>shared with alpha subunit</note>
    </ligand>
</feature>
<dbReference type="Pfam" id="PF01588">
    <property type="entry name" value="tRNA_bind"/>
    <property type="match status" value="1"/>
</dbReference>
<dbReference type="GO" id="GO:0009328">
    <property type="term" value="C:phenylalanine-tRNA ligase complex"/>
    <property type="evidence" value="ECO:0007669"/>
    <property type="project" value="TreeGrafter"/>
</dbReference>
<comment type="similarity">
    <text evidence="2 15">Belongs to the phenylalanyl-tRNA synthetase beta subunit family. Type 1 subfamily.</text>
</comment>
<evidence type="ECO:0000256" key="1">
    <source>
        <dbReference type="ARBA" id="ARBA00004496"/>
    </source>
</evidence>
<feature type="binding site" evidence="15">
    <location>
        <position position="469"/>
    </location>
    <ligand>
        <name>Mg(2+)</name>
        <dbReference type="ChEBI" id="CHEBI:18420"/>
        <note>shared with alpha subunit</note>
    </ligand>
</feature>
<keyword evidence="10 15" id="KW-0460">Magnesium</keyword>
<evidence type="ECO:0000256" key="12">
    <source>
        <dbReference type="ARBA" id="ARBA00022917"/>
    </source>
</evidence>
<dbReference type="Pfam" id="PF03483">
    <property type="entry name" value="B3_4"/>
    <property type="match status" value="1"/>
</dbReference>
<gene>
    <name evidence="15 20" type="primary">pheT</name>
    <name evidence="20" type="ORF">GCM10007877_32200</name>
</gene>
<evidence type="ECO:0000256" key="4">
    <source>
        <dbReference type="ARBA" id="ARBA00022490"/>
    </source>
</evidence>
<sequence>MKFSEAWLREWVSPELTTESLAEQITMAGLEVDAIEKLGGLFSGVVVGEIVSADQHPDADKLRVCSVKGDGDELKQVVCGAPNARPGIKIPFATVGAQLPPGEDGKPFKIKKAKLRGVESFGMLCAQTELQLGDDDDGLWELPDEAPTGAPLESYLNLNDALIEVDLTPNRSDCLSVKGIAREVAVLNRLPFKGADIPAVKPVHEETFSVTLNAPEGCAHYVGRIIKNVDVSKPSPLWMQEKLRRSGIRSIDAVVDVTNYVLLELGQPMHAFDFSTLEGGIDVRLATAEEPLTLLDGQEVKLNEETLVIADAKKAVAMAGIMGGAETAVSDQTQDIFLESAFFNPLAIAGRARRYGLHTDSSHRFERGVDYRLQSFAIERATQLLLDIVGGEPGPLVEATSQEYLPKEGRVELRRERIESGLGFSLPDDEVLDILTRLGLELLDSSDVGWTFTIPSYRFDISIEEDLLEELARVYGYNNLPTTSLEVPLAIPESSERQIGLSPARRLLAARGYQEAICYSFVDPKILSLIEPDAVPVVLQNPISADMSVMRTTLWAGLLPALTRNINRQQSRVRLFETGLRFCSPDGSLEKLVQEPMIAGLIYGPRQPETWHGKSDNVDFYDLKADVEALLGLSKTNAQFVSGEHSALHPGQTAKIIIDGVEVGILGAIHPQLQKAMDIPNGVFLFELSQKVVTEAALPDFAPLSKQPEMRRDIAVVVDQSVSANELLQEVRDSAGQYLTQLKIFDVYVGKGIDKQRKSVALGLTFQHPSSTLKDEQVNGYVGAVVEHLHEKLNATLR</sequence>
<dbReference type="Proteomes" id="UP001156870">
    <property type="component" value="Unassembled WGS sequence"/>
</dbReference>
<dbReference type="Pfam" id="PF17759">
    <property type="entry name" value="tRNA_synthFbeta"/>
    <property type="match status" value="1"/>
</dbReference>
<evidence type="ECO:0000256" key="10">
    <source>
        <dbReference type="ARBA" id="ARBA00022842"/>
    </source>
</evidence>
<dbReference type="PROSITE" id="PS51483">
    <property type="entry name" value="B5"/>
    <property type="match status" value="1"/>
</dbReference>
<dbReference type="FunFam" id="3.30.56.10:FF:000002">
    <property type="entry name" value="Phenylalanine--tRNA ligase beta subunit"/>
    <property type="match status" value="1"/>
</dbReference>
<dbReference type="InterPro" id="IPR005146">
    <property type="entry name" value="B3/B4_tRNA-bd"/>
</dbReference>
<dbReference type="FunFam" id="3.30.70.380:FF:000001">
    <property type="entry name" value="Phenylalanine--tRNA ligase beta subunit"/>
    <property type="match status" value="1"/>
</dbReference>
<dbReference type="InterPro" id="IPR036690">
    <property type="entry name" value="Fdx_antiC-bd_sf"/>
</dbReference>
<dbReference type="EMBL" id="BSPD01000080">
    <property type="protein sequence ID" value="GLS27501.1"/>
    <property type="molecule type" value="Genomic_DNA"/>
</dbReference>
<keyword evidence="6 15" id="KW-0436">Ligase</keyword>
<comment type="subcellular location">
    <subcellularLocation>
        <location evidence="1 15">Cytoplasm</location>
    </subcellularLocation>
</comment>
<dbReference type="HAMAP" id="MF_00283">
    <property type="entry name" value="Phe_tRNA_synth_beta1"/>
    <property type="match status" value="1"/>
</dbReference>
<comment type="cofactor">
    <cofactor evidence="15">
        <name>Mg(2+)</name>
        <dbReference type="ChEBI" id="CHEBI:18420"/>
    </cofactor>
    <text evidence="15">Binds 2 magnesium ions per tetramer.</text>
</comment>
<reference evidence="20 21" key="1">
    <citation type="journal article" date="2014" name="Int. J. Syst. Evol. Microbiol.">
        <title>Complete genome sequence of Corynebacterium casei LMG S-19264T (=DSM 44701T), isolated from a smear-ripened cheese.</title>
        <authorList>
            <consortium name="US DOE Joint Genome Institute (JGI-PGF)"/>
            <person name="Walter F."/>
            <person name="Albersmeier A."/>
            <person name="Kalinowski J."/>
            <person name="Ruckert C."/>
        </authorList>
    </citation>
    <scope>NUCLEOTIDE SEQUENCE [LARGE SCALE GENOMIC DNA]</scope>
    <source>
        <strain evidence="20 21">NBRC 110095</strain>
    </source>
</reference>
<feature type="domain" description="B5" evidence="19">
    <location>
        <begin position="406"/>
        <end position="482"/>
    </location>
</feature>
<evidence type="ECO:0000256" key="15">
    <source>
        <dbReference type="HAMAP-Rule" id="MF_00283"/>
    </source>
</evidence>
<evidence type="ECO:0000256" key="7">
    <source>
        <dbReference type="ARBA" id="ARBA00022723"/>
    </source>
</evidence>
<keyword evidence="8 15" id="KW-0547">Nucleotide-binding</keyword>
<dbReference type="InterPro" id="IPR009061">
    <property type="entry name" value="DNA-bd_dom_put_sf"/>
</dbReference>
<dbReference type="InterPro" id="IPR041616">
    <property type="entry name" value="PheRS_beta_core"/>
</dbReference>
<dbReference type="GO" id="GO:0006432">
    <property type="term" value="P:phenylalanyl-tRNA aminoacylation"/>
    <property type="evidence" value="ECO:0007669"/>
    <property type="project" value="UniProtKB-UniRule"/>
</dbReference>
<name>A0AA37WPZ8_9GAMM</name>
<dbReference type="NCBIfam" id="TIGR00472">
    <property type="entry name" value="pheT_bact"/>
    <property type="match status" value="1"/>
</dbReference>
<dbReference type="SUPFAM" id="SSF50249">
    <property type="entry name" value="Nucleic acid-binding proteins"/>
    <property type="match status" value="1"/>
</dbReference>
<feature type="binding site" evidence="15">
    <location>
        <position position="460"/>
    </location>
    <ligand>
        <name>Mg(2+)</name>
        <dbReference type="ChEBI" id="CHEBI:18420"/>
        <note>shared with alpha subunit</note>
    </ligand>
</feature>
<dbReference type="InterPro" id="IPR020825">
    <property type="entry name" value="Phe-tRNA_synthase-like_B3/B4"/>
</dbReference>
<dbReference type="SUPFAM" id="SSF46955">
    <property type="entry name" value="Putative DNA-binding domain"/>
    <property type="match status" value="1"/>
</dbReference>
<dbReference type="PROSITE" id="PS50886">
    <property type="entry name" value="TRBD"/>
    <property type="match status" value="1"/>
</dbReference>
<dbReference type="InterPro" id="IPR005147">
    <property type="entry name" value="tRNA_synthase_B5-dom"/>
</dbReference>
<dbReference type="InterPro" id="IPR004532">
    <property type="entry name" value="Phe-tRNA-ligase_IIc_bsu_bact"/>
</dbReference>
<dbReference type="InterPro" id="IPR045060">
    <property type="entry name" value="Phe-tRNA-ligase_IIc_bsu"/>
</dbReference>
<feature type="domain" description="FDX-ACB" evidence="18">
    <location>
        <begin position="705"/>
        <end position="798"/>
    </location>
</feature>
<evidence type="ECO:0000259" key="19">
    <source>
        <dbReference type="PROSITE" id="PS51483"/>
    </source>
</evidence>
<dbReference type="SUPFAM" id="SSF55681">
    <property type="entry name" value="Class II aaRS and biotin synthetases"/>
    <property type="match status" value="1"/>
</dbReference>
<dbReference type="FunFam" id="3.30.930.10:FF:000022">
    <property type="entry name" value="Phenylalanine--tRNA ligase beta subunit"/>
    <property type="match status" value="1"/>
</dbReference>
<keyword evidence="7 15" id="KW-0479">Metal-binding</keyword>
<dbReference type="Gene3D" id="3.30.930.10">
    <property type="entry name" value="Bira Bifunctional Protein, Domain 2"/>
    <property type="match status" value="1"/>
</dbReference>
<evidence type="ECO:0000313" key="20">
    <source>
        <dbReference type="EMBL" id="GLS27501.1"/>
    </source>
</evidence>
<keyword evidence="13 15" id="KW-0030">Aminoacyl-tRNA synthetase</keyword>
<dbReference type="NCBIfam" id="NF045760">
    <property type="entry name" value="YtpR"/>
    <property type="match status" value="1"/>
</dbReference>
<keyword evidence="5 16" id="KW-0820">tRNA-binding</keyword>
<organism evidence="20 21">
    <name type="scientific">Marinibactrum halimedae</name>
    <dbReference type="NCBI Taxonomy" id="1444977"/>
    <lineage>
        <taxon>Bacteria</taxon>
        <taxon>Pseudomonadati</taxon>
        <taxon>Pseudomonadota</taxon>
        <taxon>Gammaproteobacteria</taxon>
        <taxon>Cellvibrionales</taxon>
        <taxon>Cellvibrionaceae</taxon>
        <taxon>Marinibactrum</taxon>
    </lineage>
</organism>